<keyword evidence="3" id="KW-1185">Reference proteome</keyword>
<dbReference type="EMBL" id="AYEU01000006">
    <property type="protein sequence ID" value="ESK51437.1"/>
    <property type="molecule type" value="Genomic_DNA"/>
</dbReference>
<accession>V2UN85</accession>
<evidence type="ECO:0008006" key="4">
    <source>
        <dbReference type="Google" id="ProtNLM"/>
    </source>
</evidence>
<evidence type="ECO:0000313" key="3">
    <source>
        <dbReference type="Proteomes" id="UP000018418"/>
    </source>
</evidence>
<dbReference type="InterPro" id="IPR029468">
    <property type="entry name" value="O-ag_pol_Wzy"/>
</dbReference>
<feature type="transmembrane region" description="Helical" evidence="1">
    <location>
        <begin position="27"/>
        <end position="47"/>
    </location>
</feature>
<evidence type="ECO:0000256" key="1">
    <source>
        <dbReference type="SAM" id="Phobius"/>
    </source>
</evidence>
<feature type="transmembrane region" description="Helical" evidence="1">
    <location>
        <begin position="426"/>
        <end position="444"/>
    </location>
</feature>
<keyword evidence="1" id="KW-0472">Membrane</keyword>
<gene>
    <name evidence="2" type="ORF">P255_01952</name>
</gene>
<dbReference type="RefSeq" id="WP_004899818.1">
    <property type="nucleotide sequence ID" value="NZ_BBTI01000002.1"/>
</dbReference>
<name>V2UN85_9GAMM</name>
<feature type="transmembrane region" description="Helical" evidence="1">
    <location>
        <begin position="394"/>
        <end position="414"/>
    </location>
</feature>
<reference evidence="2 3" key="1">
    <citation type="submission" date="2013-10" db="EMBL/GenBank/DDBJ databases">
        <title>The Genome Sequence of Acinetobacter brisouii CIP 110357.</title>
        <authorList>
            <consortium name="The Broad Institute Genomics Platform"/>
            <consortium name="The Broad Institute Genome Sequencing Center for Infectious Disease"/>
            <person name="Cerqueira G."/>
            <person name="Feldgarden M."/>
            <person name="Courvalin P."/>
            <person name="Grillot-Courvalin C."/>
            <person name="Clermont D."/>
            <person name="Rocha E."/>
            <person name="Yoon E.-J."/>
            <person name="Nemec A."/>
            <person name="Young S.K."/>
            <person name="Zeng Q."/>
            <person name="Gargeya S."/>
            <person name="Fitzgerald M."/>
            <person name="Abouelleil A."/>
            <person name="Alvarado L."/>
            <person name="Berlin A.M."/>
            <person name="Chapman S.B."/>
            <person name="Gainer-Dewar J."/>
            <person name="Goldberg J."/>
            <person name="Gnerre S."/>
            <person name="Griggs A."/>
            <person name="Gujja S."/>
            <person name="Hansen M."/>
            <person name="Howarth C."/>
            <person name="Imamovic A."/>
            <person name="Ireland A."/>
            <person name="Larimer J."/>
            <person name="McCowan C."/>
            <person name="Murphy C."/>
            <person name="Pearson M."/>
            <person name="Poon T.W."/>
            <person name="Priest M."/>
            <person name="Roberts A."/>
            <person name="Saif S."/>
            <person name="Shea T."/>
            <person name="Sykes S."/>
            <person name="Wortman J."/>
            <person name="Nusbaum C."/>
            <person name="Birren B."/>
        </authorList>
    </citation>
    <scope>NUCLEOTIDE SEQUENCE [LARGE SCALE GENOMIC DNA]</scope>
    <source>
        <strain evidence="2 3">CIP 110357</strain>
    </source>
</reference>
<dbReference type="PATRIC" id="fig|1341683.3.peg.1939"/>
<keyword evidence="1" id="KW-0812">Transmembrane</keyword>
<organism evidence="2 3">
    <name type="scientific">Acinetobacter brisouii CIP 110357</name>
    <dbReference type="NCBI Taxonomy" id="1341683"/>
    <lineage>
        <taxon>Bacteria</taxon>
        <taxon>Pseudomonadati</taxon>
        <taxon>Pseudomonadota</taxon>
        <taxon>Gammaproteobacteria</taxon>
        <taxon>Moraxellales</taxon>
        <taxon>Moraxellaceae</taxon>
        <taxon>Acinetobacter</taxon>
    </lineage>
</organism>
<sequence length="479" mass="54331">MEQIILLLFMLCGYIVAYAFVPNVVDINTLAILLIGMGVSLLIFFSKPETNKNLKNQKIRASYIFVIGFLIVNFQAYIDLIFEKVSINDIDLWVDITIINESAIISSVGLLSFLLGYSVKRIIPFPERNFKIYCYPTKFLKLLSLFFLVLYFYFVNPAYLKGGYALFDMGASAKYLALAFNASIFAIYVQESRNIINNKIKIKNFYDFIKHVGLLSFLLVTIYLISVLLSGDRGPIITYSMLIFGSYLFINKPKYSSLTIIIYSVSIALVLTLLGFARKMITEDSLVEKLKLGVNAFNDNASSSIFPMTKELSGSVNTVHYVVSYIHKNHDYFYGMFQIRQLIDAIPFSGTIFGRLGLINYNNTKYNGIAEFITWIAQGDNSTYGNGASIVADFYLGFGILGVFLGMLFFGYFMRVVDEKMYGKSSISTVWLTIALVYFSNAIYISRSFVLEGTKAIVMILFLLLLNNLLLGKIYRFKR</sequence>
<feature type="transmembrane region" description="Helical" evidence="1">
    <location>
        <begin position="172"/>
        <end position="189"/>
    </location>
</feature>
<evidence type="ECO:0000313" key="2">
    <source>
        <dbReference type="EMBL" id="ESK51437.1"/>
    </source>
</evidence>
<feature type="transmembrane region" description="Helical" evidence="1">
    <location>
        <begin position="209"/>
        <end position="228"/>
    </location>
</feature>
<comment type="caution">
    <text evidence="2">The sequence shown here is derived from an EMBL/GenBank/DDBJ whole genome shotgun (WGS) entry which is preliminary data.</text>
</comment>
<proteinExistence type="predicted"/>
<dbReference type="Pfam" id="PF14296">
    <property type="entry name" value="O-ag_pol_Wzy"/>
    <property type="match status" value="1"/>
</dbReference>
<feature type="transmembrane region" description="Helical" evidence="1">
    <location>
        <begin position="257"/>
        <end position="277"/>
    </location>
</feature>
<dbReference type="OrthoDB" id="4638484at2"/>
<feature type="transmembrane region" description="Helical" evidence="1">
    <location>
        <begin position="456"/>
        <end position="475"/>
    </location>
</feature>
<feature type="transmembrane region" description="Helical" evidence="1">
    <location>
        <begin position="234"/>
        <end position="250"/>
    </location>
</feature>
<feature type="transmembrane region" description="Helical" evidence="1">
    <location>
        <begin position="139"/>
        <end position="160"/>
    </location>
</feature>
<protein>
    <recommendedName>
        <fullName evidence="4">Oligosaccharide repeat unit polymerase</fullName>
    </recommendedName>
</protein>
<dbReference type="HOGENOM" id="CLU_569417_0_0_6"/>
<keyword evidence="1" id="KW-1133">Transmembrane helix</keyword>
<feature type="transmembrane region" description="Helical" evidence="1">
    <location>
        <begin position="98"/>
        <end position="119"/>
    </location>
</feature>
<feature type="transmembrane region" description="Helical" evidence="1">
    <location>
        <begin position="59"/>
        <end position="78"/>
    </location>
</feature>
<dbReference type="Proteomes" id="UP000018418">
    <property type="component" value="Unassembled WGS sequence"/>
</dbReference>
<dbReference type="AlphaFoldDB" id="V2UN85"/>